<accession>A0A4R2RKZ1</accession>
<dbReference type="RefSeq" id="WP_131919036.1">
    <property type="nucleotide sequence ID" value="NZ_JAOQNU010000009.1"/>
</dbReference>
<keyword evidence="3" id="KW-1185">Reference proteome</keyword>
<dbReference type="Pfam" id="PF11645">
    <property type="entry name" value="PDDEXK_5"/>
    <property type="match status" value="1"/>
</dbReference>
<dbReference type="AlphaFoldDB" id="A0A4R2RKZ1"/>
<name>A0A4R2RKZ1_9FIRM</name>
<organism evidence="2 3">
    <name type="scientific">Heliophilum fasciatum</name>
    <dbReference type="NCBI Taxonomy" id="35700"/>
    <lineage>
        <taxon>Bacteria</taxon>
        <taxon>Bacillati</taxon>
        <taxon>Bacillota</taxon>
        <taxon>Clostridia</taxon>
        <taxon>Eubacteriales</taxon>
        <taxon>Heliobacteriaceae</taxon>
        <taxon>Heliophilum</taxon>
    </lineage>
</organism>
<sequence>MASIQSLGNAREVIVAGFLMLAGYNVSKPLSGASKYDLIVEKNGVCLKVQGKNLRRDPAYLSAVVHSKDGLRSNYYHSWSAFDELINGKE</sequence>
<dbReference type="InterPro" id="IPR021671">
    <property type="entry name" value="PD(D/E)XK_Endonuc"/>
</dbReference>
<comment type="caution">
    <text evidence="2">The sequence shown here is derived from an EMBL/GenBank/DDBJ whole genome shotgun (WGS) entry which is preliminary data.</text>
</comment>
<dbReference type="Proteomes" id="UP000294813">
    <property type="component" value="Unassembled WGS sequence"/>
</dbReference>
<evidence type="ECO:0000259" key="1">
    <source>
        <dbReference type="Pfam" id="PF11645"/>
    </source>
</evidence>
<dbReference type="Gene3D" id="3.40.1350.10">
    <property type="match status" value="1"/>
</dbReference>
<dbReference type="GO" id="GO:0003676">
    <property type="term" value="F:nucleic acid binding"/>
    <property type="evidence" value="ECO:0007669"/>
    <property type="project" value="InterPro"/>
</dbReference>
<dbReference type="OrthoDB" id="628799at2"/>
<feature type="domain" description="PD(D/E)XK endonuclease" evidence="1">
    <location>
        <begin position="5"/>
        <end position="65"/>
    </location>
</feature>
<dbReference type="EMBL" id="SLXT01000009">
    <property type="protein sequence ID" value="TCP64570.1"/>
    <property type="molecule type" value="Genomic_DNA"/>
</dbReference>
<proteinExistence type="predicted"/>
<evidence type="ECO:0000313" key="3">
    <source>
        <dbReference type="Proteomes" id="UP000294813"/>
    </source>
</evidence>
<protein>
    <recommendedName>
        <fullName evidence="1">PD(D/E)XK endonuclease domain-containing protein</fullName>
    </recommendedName>
</protein>
<dbReference type="InterPro" id="IPR011856">
    <property type="entry name" value="tRNA_endonuc-like_dom_sf"/>
</dbReference>
<gene>
    <name evidence="2" type="ORF">EDD73_109112</name>
</gene>
<evidence type="ECO:0000313" key="2">
    <source>
        <dbReference type="EMBL" id="TCP64570.1"/>
    </source>
</evidence>
<reference evidence="2 3" key="1">
    <citation type="submission" date="2019-03" db="EMBL/GenBank/DDBJ databases">
        <title>Genomic Encyclopedia of Type Strains, Phase IV (KMG-IV): sequencing the most valuable type-strain genomes for metagenomic binning, comparative biology and taxonomic classification.</title>
        <authorList>
            <person name="Goeker M."/>
        </authorList>
    </citation>
    <scope>NUCLEOTIDE SEQUENCE [LARGE SCALE GENOMIC DNA]</scope>
    <source>
        <strain evidence="2 3">DSM 11170</strain>
    </source>
</reference>